<name>A0A0C3Q9H1_9AGAM</name>
<sequence>MVYSEASEGEGVGVVKFGKHALLALPFPQRERKSHQLPIIFLDEKRYTAAKGSIDAQVASVVTSTGGTLRRGTLSVEYIYDWTSPILSTSKWENQARRSHKYSHGSPNGFRRNLNVDDVASRRRFILPPLPP</sequence>
<reference evidence="1 2" key="1">
    <citation type="submission" date="2014-04" db="EMBL/GenBank/DDBJ databases">
        <authorList>
            <consortium name="DOE Joint Genome Institute"/>
            <person name="Kuo A."/>
            <person name="Girlanda M."/>
            <person name="Perotto S."/>
            <person name="Kohler A."/>
            <person name="Nagy L.G."/>
            <person name="Floudas D."/>
            <person name="Copeland A."/>
            <person name="Barry K.W."/>
            <person name="Cichocki N."/>
            <person name="Veneault-Fourrey C."/>
            <person name="LaButti K."/>
            <person name="Lindquist E.A."/>
            <person name="Lipzen A."/>
            <person name="Lundell T."/>
            <person name="Morin E."/>
            <person name="Murat C."/>
            <person name="Sun H."/>
            <person name="Tunlid A."/>
            <person name="Henrissat B."/>
            <person name="Grigoriev I.V."/>
            <person name="Hibbett D.S."/>
            <person name="Martin F."/>
            <person name="Nordberg H.P."/>
            <person name="Cantor M.N."/>
            <person name="Hua S.X."/>
        </authorList>
    </citation>
    <scope>NUCLEOTIDE SEQUENCE [LARGE SCALE GENOMIC DNA]</scope>
    <source>
        <strain evidence="1 2">MUT 4182</strain>
    </source>
</reference>
<evidence type="ECO:0000313" key="2">
    <source>
        <dbReference type="Proteomes" id="UP000054248"/>
    </source>
</evidence>
<accession>A0A0C3Q9H1</accession>
<gene>
    <name evidence="1" type="ORF">M407DRAFT_29758</name>
</gene>
<evidence type="ECO:0000313" key="1">
    <source>
        <dbReference type="EMBL" id="KIO20604.1"/>
    </source>
</evidence>
<proteinExistence type="predicted"/>
<organism evidence="1 2">
    <name type="scientific">Tulasnella calospora MUT 4182</name>
    <dbReference type="NCBI Taxonomy" id="1051891"/>
    <lineage>
        <taxon>Eukaryota</taxon>
        <taxon>Fungi</taxon>
        <taxon>Dikarya</taxon>
        <taxon>Basidiomycota</taxon>
        <taxon>Agaricomycotina</taxon>
        <taxon>Agaricomycetes</taxon>
        <taxon>Cantharellales</taxon>
        <taxon>Tulasnellaceae</taxon>
        <taxon>Tulasnella</taxon>
    </lineage>
</organism>
<keyword evidence="2" id="KW-1185">Reference proteome</keyword>
<dbReference type="HOGENOM" id="CLU_1918604_0_0_1"/>
<protein>
    <submittedName>
        <fullName evidence="1">Uncharacterized protein</fullName>
    </submittedName>
</protein>
<reference evidence="2" key="2">
    <citation type="submission" date="2015-01" db="EMBL/GenBank/DDBJ databases">
        <title>Evolutionary Origins and Diversification of the Mycorrhizal Mutualists.</title>
        <authorList>
            <consortium name="DOE Joint Genome Institute"/>
            <consortium name="Mycorrhizal Genomics Consortium"/>
            <person name="Kohler A."/>
            <person name="Kuo A."/>
            <person name="Nagy L.G."/>
            <person name="Floudas D."/>
            <person name="Copeland A."/>
            <person name="Barry K.W."/>
            <person name="Cichocki N."/>
            <person name="Veneault-Fourrey C."/>
            <person name="LaButti K."/>
            <person name="Lindquist E.A."/>
            <person name="Lipzen A."/>
            <person name="Lundell T."/>
            <person name="Morin E."/>
            <person name="Murat C."/>
            <person name="Riley R."/>
            <person name="Ohm R."/>
            <person name="Sun H."/>
            <person name="Tunlid A."/>
            <person name="Henrissat B."/>
            <person name="Grigoriev I.V."/>
            <person name="Hibbett D.S."/>
            <person name="Martin F."/>
        </authorList>
    </citation>
    <scope>NUCLEOTIDE SEQUENCE [LARGE SCALE GENOMIC DNA]</scope>
    <source>
        <strain evidence="2">MUT 4182</strain>
    </source>
</reference>
<dbReference type="EMBL" id="KN823168">
    <property type="protein sequence ID" value="KIO20604.1"/>
    <property type="molecule type" value="Genomic_DNA"/>
</dbReference>
<dbReference type="AlphaFoldDB" id="A0A0C3Q9H1"/>
<dbReference type="Proteomes" id="UP000054248">
    <property type="component" value="Unassembled WGS sequence"/>
</dbReference>